<comment type="caution">
    <text evidence="1">The sequence shown here is derived from an EMBL/GenBank/DDBJ whole genome shotgun (WGS) entry which is preliminary data.</text>
</comment>
<organism evidence="1 2">
    <name type="scientific">Larkinella bovis</name>
    <dbReference type="NCBI Taxonomy" id="683041"/>
    <lineage>
        <taxon>Bacteria</taxon>
        <taxon>Pseudomonadati</taxon>
        <taxon>Bacteroidota</taxon>
        <taxon>Cytophagia</taxon>
        <taxon>Cytophagales</taxon>
        <taxon>Spirosomataceae</taxon>
        <taxon>Larkinella</taxon>
    </lineage>
</organism>
<reference evidence="2" key="1">
    <citation type="journal article" date="2019" name="Int. J. Syst. Evol. Microbiol.">
        <title>The Global Catalogue of Microorganisms (GCM) 10K type strain sequencing project: providing services to taxonomists for standard genome sequencing and annotation.</title>
        <authorList>
            <consortium name="The Broad Institute Genomics Platform"/>
            <consortium name="The Broad Institute Genome Sequencing Center for Infectious Disease"/>
            <person name="Wu L."/>
            <person name="Ma J."/>
        </authorList>
    </citation>
    <scope>NUCLEOTIDE SEQUENCE [LARGE SCALE GENOMIC DNA]</scope>
    <source>
        <strain evidence="2">CCUG 55250</strain>
    </source>
</reference>
<protein>
    <submittedName>
        <fullName evidence="1">DUF6088 family protein</fullName>
    </submittedName>
</protein>
<evidence type="ECO:0000313" key="1">
    <source>
        <dbReference type="EMBL" id="MFC5410861.1"/>
    </source>
</evidence>
<name>A0ABW0IBJ0_9BACT</name>
<accession>A0ABW0IBJ0</accession>
<dbReference type="EMBL" id="JBHSMA010000004">
    <property type="protein sequence ID" value="MFC5410861.1"/>
    <property type="molecule type" value="Genomic_DNA"/>
</dbReference>
<dbReference type="InterPro" id="IPR045738">
    <property type="entry name" value="DUF6088"/>
</dbReference>
<dbReference type="Pfam" id="PF19570">
    <property type="entry name" value="DUF6088"/>
    <property type="match status" value="1"/>
</dbReference>
<gene>
    <name evidence="1" type="ORF">ACFPMF_16195</name>
</gene>
<proteinExistence type="predicted"/>
<sequence length="242" mass="27292">MTRLAETVAQQIDQLPEDTSFGYSELAIPKQDYLTTAKVLERLQKKGVIKKLAKGIFYKPKQTIFGEKKPDEQQRLKPYLYQNGQRTAYITGDYLYNQLGLTTQIPAVIKIASRNRRIFVNTGALKATAVKSYVDVTDDNYQLLGFLDAMKDLKQIPDVDVGNALVIFKGRIKQLKPTQRQAMIDYALAYPPRVRALLGIILTDLNEPKGIDKLRDSLNPLTTFDLGINDNVLPGASDWNIQ</sequence>
<dbReference type="RefSeq" id="WP_379846993.1">
    <property type="nucleotide sequence ID" value="NZ_JBHSMA010000004.1"/>
</dbReference>
<dbReference type="Proteomes" id="UP001596106">
    <property type="component" value="Unassembled WGS sequence"/>
</dbReference>
<evidence type="ECO:0000313" key="2">
    <source>
        <dbReference type="Proteomes" id="UP001596106"/>
    </source>
</evidence>
<keyword evidence="2" id="KW-1185">Reference proteome</keyword>